<protein>
    <submittedName>
        <fullName evidence="2">Uncharacterized protein</fullName>
    </submittedName>
</protein>
<organism evidence="2 3">
    <name type="scientific">Thermogemmatispora tikiterensis</name>
    <dbReference type="NCBI Taxonomy" id="1825093"/>
    <lineage>
        <taxon>Bacteria</taxon>
        <taxon>Bacillati</taxon>
        <taxon>Chloroflexota</taxon>
        <taxon>Ktedonobacteria</taxon>
        <taxon>Thermogemmatisporales</taxon>
        <taxon>Thermogemmatisporaceae</taxon>
        <taxon>Thermogemmatispora</taxon>
    </lineage>
</organism>
<dbReference type="Proteomes" id="UP000248706">
    <property type="component" value="Unassembled WGS sequence"/>
</dbReference>
<evidence type="ECO:0000313" key="3">
    <source>
        <dbReference type="Proteomes" id="UP000248706"/>
    </source>
</evidence>
<evidence type="ECO:0000256" key="1">
    <source>
        <dbReference type="SAM" id="MobiDB-lite"/>
    </source>
</evidence>
<evidence type="ECO:0000313" key="2">
    <source>
        <dbReference type="EMBL" id="RAQ95984.1"/>
    </source>
</evidence>
<feature type="region of interest" description="Disordered" evidence="1">
    <location>
        <begin position="17"/>
        <end position="43"/>
    </location>
</feature>
<name>A0A328VLH9_9CHLR</name>
<keyword evidence="3" id="KW-1185">Reference proteome</keyword>
<accession>A0A328VLH9</accession>
<dbReference type="EMBL" id="MCIF01000002">
    <property type="protein sequence ID" value="RAQ95984.1"/>
    <property type="molecule type" value="Genomic_DNA"/>
</dbReference>
<comment type="caution">
    <text evidence="2">The sequence shown here is derived from an EMBL/GenBank/DDBJ whole genome shotgun (WGS) entry which is preliminary data.</text>
</comment>
<sequence length="75" mass="8180">MAPLLVFPWLRQQERKTRLQGRNASGCERASEPASQPVNQPQLKRARLLPCDGKKVGSSQSANAQIARLKQVGGA</sequence>
<reference evidence="2 3" key="1">
    <citation type="submission" date="2016-08" db="EMBL/GenBank/DDBJ databases">
        <title>Analysis of Carbohydrate Active Enzymes in Thermogemmatispora T81 Reveals Carbohydrate Degradation Ability.</title>
        <authorList>
            <person name="Tomazini A."/>
            <person name="Lal S."/>
            <person name="Stott M."/>
            <person name="Henrissat B."/>
            <person name="Polikarpov I."/>
            <person name="Sparling R."/>
            <person name="Levin D.B."/>
        </authorList>
    </citation>
    <scope>NUCLEOTIDE SEQUENCE [LARGE SCALE GENOMIC DNA]</scope>
    <source>
        <strain evidence="2 3">T81</strain>
    </source>
</reference>
<dbReference type="AlphaFoldDB" id="A0A328VLH9"/>
<gene>
    <name evidence="2" type="ORF">A4R35_10600</name>
</gene>
<proteinExistence type="predicted"/>
<feature type="compositionally biased region" description="Polar residues" evidence="1">
    <location>
        <begin position="33"/>
        <end position="42"/>
    </location>
</feature>